<protein>
    <submittedName>
        <fullName evidence="1">Uncharacterized protein</fullName>
    </submittedName>
</protein>
<keyword evidence="2" id="KW-1185">Reference proteome</keyword>
<sequence>MEKSKRVIIGPNWLFDAGFQLHHLPSSISGESIQVALPLSSKKSEDDDVQSSFLKGDFPLFEFSQIHLKYGCLLTSSEIAIDGRPVLCVRSSIFPYLVSWFEELFSSQSKEAQAILATCAKKEKVFHKATASTIGKLGFDEHLPETKFLPLTSIISDICELPKFSDCKDGIKQSFELLDPTIFNFKEAQAILATCAKKEKVFHIATASTIGKLGFDEHLPETKFLPLTSIISDICELPKFSDCKDGIKQSFELLDPTIFNLFCEIREVEELKFYRFSPSKAYETVKLIYSKAISVHESQPESKDLQKEAIQITSVRFIAHHFPRKYVLKLCIDNHIRYEYIFPPKEKITLSSSAVTSSASSAKGMKRRTLKKSKEEKDNLSLLSLGFALKK</sequence>
<dbReference type="Proteomes" id="UP001057375">
    <property type="component" value="Unassembled WGS sequence"/>
</dbReference>
<gene>
    <name evidence="1" type="ORF">ADUPG1_007186</name>
</gene>
<dbReference type="EMBL" id="BQXS01010166">
    <property type="protein sequence ID" value="GKT33200.1"/>
    <property type="molecule type" value="Genomic_DNA"/>
</dbReference>
<evidence type="ECO:0000313" key="1">
    <source>
        <dbReference type="EMBL" id="GKT33200.1"/>
    </source>
</evidence>
<comment type="caution">
    <text evidence="1">The sequence shown here is derived from an EMBL/GenBank/DDBJ whole genome shotgun (WGS) entry which is preliminary data.</text>
</comment>
<reference evidence="1" key="1">
    <citation type="submission" date="2022-03" db="EMBL/GenBank/DDBJ databases">
        <title>Draft genome sequence of Aduncisulcus paluster, a free-living microaerophilic Fornicata.</title>
        <authorList>
            <person name="Yuyama I."/>
            <person name="Kume K."/>
            <person name="Tamura T."/>
            <person name="Inagaki Y."/>
            <person name="Hashimoto T."/>
        </authorList>
    </citation>
    <scope>NUCLEOTIDE SEQUENCE</scope>
    <source>
        <strain evidence="1">NY0171</strain>
    </source>
</reference>
<proteinExistence type="predicted"/>
<accession>A0ABQ5KL23</accession>
<name>A0ABQ5KL23_9EUKA</name>
<evidence type="ECO:0000313" key="2">
    <source>
        <dbReference type="Proteomes" id="UP001057375"/>
    </source>
</evidence>
<organism evidence="1 2">
    <name type="scientific">Aduncisulcus paluster</name>
    <dbReference type="NCBI Taxonomy" id="2918883"/>
    <lineage>
        <taxon>Eukaryota</taxon>
        <taxon>Metamonada</taxon>
        <taxon>Carpediemonas-like organisms</taxon>
        <taxon>Aduncisulcus</taxon>
    </lineage>
</organism>